<sequence length="140" mass="15065">MPASKLGLPHSVVPITPPAAASQGAEEAESAGAHGGLLRVGFEVDSDADVEQDTHIQAYPRRPGRTACDFFLKTGHCRFGDTCVYDHPEHAAVPLTKMGLPLRPGQPVCAYYLKHAECKYGPACKWHHPPLRPVFAGSLL</sequence>
<dbReference type="EMBL" id="HBIP01030453">
    <property type="protein sequence ID" value="CAE0503401.1"/>
    <property type="molecule type" value="Transcribed_RNA"/>
</dbReference>
<feature type="domain" description="C3H1-type" evidence="7">
    <location>
        <begin position="103"/>
        <end position="131"/>
    </location>
</feature>
<dbReference type="AlphaFoldDB" id="A0A7S3VS71"/>
<evidence type="ECO:0000256" key="4">
    <source>
        <dbReference type="ARBA" id="ARBA00023125"/>
    </source>
</evidence>
<protein>
    <recommendedName>
        <fullName evidence="7">C3H1-type domain-containing protein</fullName>
    </recommendedName>
</protein>
<evidence type="ECO:0000256" key="3">
    <source>
        <dbReference type="ARBA" id="ARBA00022833"/>
    </source>
</evidence>
<keyword evidence="2 5" id="KW-0863">Zinc-finger</keyword>
<feature type="zinc finger region" description="C3H1-type" evidence="5">
    <location>
        <begin position="103"/>
        <end position="131"/>
    </location>
</feature>
<evidence type="ECO:0000259" key="7">
    <source>
        <dbReference type="PROSITE" id="PS50103"/>
    </source>
</evidence>
<feature type="zinc finger region" description="C3H1-type" evidence="5">
    <location>
        <begin position="62"/>
        <end position="90"/>
    </location>
</feature>
<dbReference type="PROSITE" id="PS50103">
    <property type="entry name" value="ZF_C3H1"/>
    <property type="match status" value="2"/>
</dbReference>
<dbReference type="InterPro" id="IPR036855">
    <property type="entry name" value="Znf_CCCH_sf"/>
</dbReference>
<accession>A0A7S3VS71</accession>
<evidence type="ECO:0000256" key="5">
    <source>
        <dbReference type="PROSITE-ProRule" id="PRU00723"/>
    </source>
</evidence>
<dbReference type="InterPro" id="IPR000571">
    <property type="entry name" value="Znf_CCCH"/>
</dbReference>
<evidence type="ECO:0000256" key="1">
    <source>
        <dbReference type="ARBA" id="ARBA00022723"/>
    </source>
</evidence>
<name>A0A7S3VS71_DUNTE</name>
<dbReference type="PANTHER" id="PTHR12506:SF50">
    <property type="entry name" value="ZINC FINGER CCCH DOMAIN-CONTAINING PROTEIN 26"/>
    <property type="match status" value="1"/>
</dbReference>
<evidence type="ECO:0000256" key="6">
    <source>
        <dbReference type="SAM" id="MobiDB-lite"/>
    </source>
</evidence>
<dbReference type="Gene3D" id="4.10.1000.10">
    <property type="entry name" value="Zinc finger, CCCH-type"/>
    <property type="match status" value="1"/>
</dbReference>
<dbReference type="GO" id="GO:0003677">
    <property type="term" value="F:DNA binding"/>
    <property type="evidence" value="ECO:0007669"/>
    <property type="project" value="UniProtKB-KW"/>
</dbReference>
<organism evidence="8">
    <name type="scientific">Dunaliella tertiolecta</name>
    <name type="common">Green alga</name>
    <dbReference type="NCBI Taxonomy" id="3047"/>
    <lineage>
        <taxon>Eukaryota</taxon>
        <taxon>Viridiplantae</taxon>
        <taxon>Chlorophyta</taxon>
        <taxon>core chlorophytes</taxon>
        <taxon>Chlorophyceae</taxon>
        <taxon>CS clade</taxon>
        <taxon>Chlamydomonadales</taxon>
        <taxon>Dunaliellaceae</taxon>
        <taxon>Dunaliella</taxon>
    </lineage>
</organism>
<keyword evidence="3 5" id="KW-0862">Zinc</keyword>
<gene>
    <name evidence="8" type="ORF">DTER00134_LOCUS18474</name>
</gene>
<keyword evidence="4" id="KW-0238">DNA-binding</keyword>
<keyword evidence="1 5" id="KW-0479">Metal-binding</keyword>
<evidence type="ECO:0000313" key="8">
    <source>
        <dbReference type="EMBL" id="CAE0503401.1"/>
    </source>
</evidence>
<evidence type="ECO:0000256" key="2">
    <source>
        <dbReference type="ARBA" id="ARBA00022771"/>
    </source>
</evidence>
<proteinExistence type="predicted"/>
<dbReference type="Pfam" id="PF00642">
    <property type="entry name" value="zf-CCCH"/>
    <property type="match status" value="2"/>
</dbReference>
<dbReference type="PANTHER" id="PTHR12506">
    <property type="entry name" value="PROTEIN PHOSPHATASE RELATED"/>
    <property type="match status" value="1"/>
</dbReference>
<feature type="domain" description="C3H1-type" evidence="7">
    <location>
        <begin position="62"/>
        <end position="90"/>
    </location>
</feature>
<reference evidence="8" key="1">
    <citation type="submission" date="2021-01" db="EMBL/GenBank/DDBJ databases">
        <authorList>
            <person name="Corre E."/>
            <person name="Pelletier E."/>
            <person name="Niang G."/>
            <person name="Scheremetjew M."/>
            <person name="Finn R."/>
            <person name="Kale V."/>
            <person name="Holt S."/>
            <person name="Cochrane G."/>
            <person name="Meng A."/>
            <person name="Brown T."/>
            <person name="Cohen L."/>
        </authorList>
    </citation>
    <scope>NUCLEOTIDE SEQUENCE</scope>
    <source>
        <strain evidence="8">CCMP1320</strain>
    </source>
</reference>
<dbReference type="GO" id="GO:0003729">
    <property type="term" value="F:mRNA binding"/>
    <property type="evidence" value="ECO:0007669"/>
    <property type="project" value="UniProtKB-ARBA"/>
</dbReference>
<dbReference type="GO" id="GO:0008270">
    <property type="term" value="F:zinc ion binding"/>
    <property type="evidence" value="ECO:0007669"/>
    <property type="project" value="UniProtKB-KW"/>
</dbReference>
<dbReference type="InterPro" id="IPR050974">
    <property type="entry name" value="Plant_ZF_CCCH"/>
</dbReference>
<feature type="region of interest" description="Disordered" evidence="6">
    <location>
        <begin position="1"/>
        <end position="32"/>
    </location>
</feature>
<dbReference type="SMART" id="SM00356">
    <property type="entry name" value="ZnF_C3H1"/>
    <property type="match status" value="2"/>
</dbReference>
<dbReference type="SUPFAM" id="SSF90229">
    <property type="entry name" value="CCCH zinc finger"/>
    <property type="match status" value="2"/>
</dbReference>